<dbReference type="SUPFAM" id="SSF54768">
    <property type="entry name" value="dsRNA-binding domain-like"/>
    <property type="match status" value="1"/>
</dbReference>
<organism evidence="4 5">
    <name type="scientific">Meganyctiphanes norvegica</name>
    <name type="common">Northern krill</name>
    <name type="synonym">Thysanopoda norvegica</name>
    <dbReference type="NCBI Taxonomy" id="48144"/>
    <lineage>
        <taxon>Eukaryota</taxon>
        <taxon>Metazoa</taxon>
        <taxon>Ecdysozoa</taxon>
        <taxon>Arthropoda</taxon>
        <taxon>Crustacea</taxon>
        <taxon>Multicrustacea</taxon>
        <taxon>Malacostraca</taxon>
        <taxon>Eumalacostraca</taxon>
        <taxon>Eucarida</taxon>
        <taxon>Euphausiacea</taxon>
        <taxon>Euphausiidae</taxon>
        <taxon>Meganyctiphanes</taxon>
    </lineage>
</organism>
<feature type="compositionally biased region" description="Acidic residues" evidence="2">
    <location>
        <begin position="91"/>
        <end position="101"/>
    </location>
</feature>
<dbReference type="PROSITE" id="PS50137">
    <property type="entry name" value="DS_RBD"/>
    <property type="match status" value="1"/>
</dbReference>
<feature type="domain" description="DRBM" evidence="3">
    <location>
        <begin position="422"/>
        <end position="471"/>
    </location>
</feature>
<reference evidence="4 5" key="1">
    <citation type="submission" date="2024-05" db="EMBL/GenBank/DDBJ databases">
        <authorList>
            <person name="Wallberg A."/>
        </authorList>
    </citation>
    <scope>NUCLEOTIDE SEQUENCE [LARGE SCALE GENOMIC DNA]</scope>
</reference>
<dbReference type="Pfam" id="PF00035">
    <property type="entry name" value="dsrm"/>
    <property type="match status" value="1"/>
</dbReference>
<protein>
    <recommendedName>
        <fullName evidence="3">DRBM domain-containing protein</fullName>
    </recommendedName>
</protein>
<feature type="compositionally biased region" description="Basic and acidic residues" evidence="2">
    <location>
        <begin position="120"/>
        <end position="155"/>
    </location>
</feature>
<evidence type="ECO:0000313" key="4">
    <source>
        <dbReference type="EMBL" id="CAL4121243.1"/>
    </source>
</evidence>
<feature type="compositionally biased region" description="Basic residues" evidence="2">
    <location>
        <begin position="243"/>
        <end position="255"/>
    </location>
</feature>
<dbReference type="InterPro" id="IPR014720">
    <property type="entry name" value="dsRBD_dom"/>
</dbReference>
<keyword evidence="1" id="KW-0694">RNA-binding</keyword>
<comment type="caution">
    <text evidence="4">The sequence shown here is derived from an EMBL/GenBank/DDBJ whole genome shotgun (WGS) entry which is preliminary data.</text>
</comment>
<dbReference type="Gene3D" id="3.30.160.20">
    <property type="match status" value="1"/>
</dbReference>
<dbReference type="GO" id="GO:0003723">
    <property type="term" value="F:RNA binding"/>
    <property type="evidence" value="ECO:0007669"/>
    <property type="project" value="UniProtKB-UniRule"/>
</dbReference>
<feature type="region of interest" description="Disordered" evidence="2">
    <location>
        <begin position="57"/>
        <end position="268"/>
    </location>
</feature>
<evidence type="ECO:0000256" key="2">
    <source>
        <dbReference type="SAM" id="MobiDB-lite"/>
    </source>
</evidence>
<dbReference type="AlphaFoldDB" id="A0AAV2REB8"/>
<dbReference type="EMBL" id="CAXKWB010018841">
    <property type="protein sequence ID" value="CAL4121243.1"/>
    <property type="molecule type" value="Genomic_DNA"/>
</dbReference>
<keyword evidence="5" id="KW-1185">Reference proteome</keyword>
<feature type="compositionally biased region" description="Basic and acidic residues" evidence="2">
    <location>
        <begin position="78"/>
        <end position="90"/>
    </location>
</feature>
<proteinExistence type="predicted"/>
<evidence type="ECO:0000313" key="5">
    <source>
        <dbReference type="Proteomes" id="UP001497623"/>
    </source>
</evidence>
<sequence length="472" mass="52979">MSGLEDELIGTEELDYEFDIDEEEREALLARAKLHEDVNDAIDIGVKEVLQDFNEAKNEEEANIQPQDSAGTVHSRLGPRETPTEDHDYQQDENDAIDQNEEAGYIQPAHSASSVHSRLGPRESPTENNDYHQEEFENKQELHDDYQKHVVSEEFKGDEEESPALGDEKEDNDEEDEEEDEDDEDDSRRRRFKSERFKSERSTSLSLAPTTTKLKRDIPDSLDEVITKNNIQIPNENSGNRGRGGRGGRGWRGRGGRGMPWGPGPGGQSPIPSLFQNERYLMNGPPFYEDDRFLMNRPNFYEDDRFMMNGPDFYGSRYPMNNGGLGAQQLQYENSPRPMASPQQNRSSIWARLGNKAGDTMATAQQAGGTPAGAQTTTLLKRPHADNAATNTTTPVKQMKYEIPPGKNAVSILHEQFRGRIKFVEKSIGNIHVPEFECSVEVDGQSFKGLGKQKKAAKNKAAETALLALMQS</sequence>
<accession>A0AAV2REB8</accession>
<dbReference type="Proteomes" id="UP001497623">
    <property type="component" value="Unassembled WGS sequence"/>
</dbReference>
<feature type="compositionally biased region" description="Polar residues" evidence="2">
    <location>
        <begin position="227"/>
        <end position="240"/>
    </location>
</feature>
<dbReference type="SMART" id="SM00358">
    <property type="entry name" value="DSRM"/>
    <property type="match status" value="1"/>
</dbReference>
<feature type="compositionally biased region" description="Gly residues" evidence="2">
    <location>
        <begin position="256"/>
        <end position="267"/>
    </location>
</feature>
<evidence type="ECO:0000256" key="1">
    <source>
        <dbReference type="PROSITE-ProRule" id="PRU00266"/>
    </source>
</evidence>
<feature type="compositionally biased region" description="Polar residues" evidence="2">
    <location>
        <begin position="203"/>
        <end position="212"/>
    </location>
</feature>
<feature type="compositionally biased region" description="Acidic residues" evidence="2">
    <location>
        <begin position="156"/>
        <end position="185"/>
    </location>
</feature>
<name>A0AAV2REB8_MEGNR</name>
<evidence type="ECO:0000259" key="3">
    <source>
        <dbReference type="PROSITE" id="PS50137"/>
    </source>
</evidence>
<gene>
    <name evidence="4" type="ORF">MNOR_LOCUS22414</name>
</gene>